<proteinExistence type="predicted"/>
<organism evidence="1 2">
    <name type="scientific">Pipistrellus kuhlii</name>
    <name type="common">Kuhl's pipistrelle</name>
    <dbReference type="NCBI Taxonomy" id="59472"/>
    <lineage>
        <taxon>Eukaryota</taxon>
        <taxon>Metazoa</taxon>
        <taxon>Chordata</taxon>
        <taxon>Craniata</taxon>
        <taxon>Vertebrata</taxon>
        <taxon>Euteleostomi</taxon>
        <taxon>Mammalia</taxon>
        <taxon>Eutheria</taxon>
        <taxon>Laurasiatheria</taxon>
        <taxon>Chiroptera</taxon>
        <taxon>Yangochiroptera</taxon>
        <taxon>Vespertilionidae</taxon>
        <taxon>Pipistrellus</taxon>
    </lineage>
</organism>
<name>A0A7J7R2G1_PIPKU</name>
<gene>
    <name evidence="1" type="ORF">mPipKuh1_007992</name>
</gene>
<protein>
    <submittedName>
        <fullName evidence="1">Uncharacterized protein</fullName>
    </submittedName>
</protein>
<keyword evidence="2" id="KW-1185">Reference proteome</keyword>
<sequence>MRDHTPGQGTGPGAGSIPMCVKHVGGSLSVTLSQCFSLSLSLSLSPFLSDITENILIKHKARFSSLTVLCERTTAVQPAEASLSIHVPCGLAPPGVGVTASVPHALHVWYPCMHVRYPLRLQPQKRGDCLGAPSVLRECPPPRPLPTRSLCAWRLVGSGQGCI</sequence>
<evidence type="ECO:0000313" key="2">
    <source>
        <dbReference type="Proteomes" id="UP000558488"/>
    </source>
</evidence>
<accession>A0A7J7R2G1</accession>
<reference evidence="1 2" key="1">
    <citation type="journal article" date="2020" name="Nature">
        <title>Six reference-quality genomes reveal evolution of bat adaptations.</title>
        <authorList>
            <person name="Jebb D."/>
            <person name="Huang Z."/>
            <person name="Pippel M."/>
            <person name="Hughes G.M."/>
            <person name="Lavrichenko K."/>
            <person name="Devanna P."/>
            <person name="Winkler S."/>
            <person name="Jermiin L.S."/>
            <person name="Skirmuntt E.C."/>
            <person name="Katzourakis A."/>
            <person name="Burkitt-Gray L."/>
            <person name="Ray D.A."/>
            <person name="Sullivan K.A.M."/>
            <person name="Roscito J.G."/>
            <person name="Kirilenko B.M."/>
            <person name="Davalos L.M."/>
            <person name="Corthals A.P."/>
            <person name="Power M.L."/>
            <person name="Jones G."/>
            <person name="Ransome R.D."/>
            <person name="Dechmann D.K.N."/>
            <person name="Locatelli A.G."/>
            <person name="Puechmaille S.J."/>
            <person name="Fedrigo O."/>
            <person name="Jarvis E.D."/>
            <person name="Hiller M."/>
            <person name="Vernes S.C."/>
            <person name="Myers E.W."/>
            <person name="Teeling E.C."/>
        </authorList>
    </citation>
    <scope>NUCLEOTIDE SEQUENCE [LARGE SCALE GENOMIC DNA]</scope>
    <source>
        <strain evidence="1">MPipKuh1</strain>
        <tissue evidence="1">Flight muscle</tissue>
    </source>
</reference>
<dbReference type="AlphaFoldDB" id="A0A7J7R2G1"/>
<evidence type="ECO:0000313" key="1">
    <source>
        <dbReference type="EMBL" id="KAF6270299.1"/>
    </source>
</evidence>
<dbReference type="EMBL" id="JACAGB010000105">
    <property type="protein sequence ID" value="KAF6270299.1"/>
    <property type="molecule type" value="Genomic_DNA"/>
</dbReference>
<comment type="caution">
    <text evidence="1">The sequence shown here is derived from an EMBL/GenBank/DDBJ whole genome shotgun (WGS) entry which is preliminary data.</text>
</comment>
<dbReference type="Proteomes" id="UP000558488">
    <property type="component" value="Unassembled WGS sequence"/>
</dbReference>